<dbReference type="Gene3D" id="1.10.260.40">
    <property type="entry name" value="lambda repressor-like DNA-binding domains"/>
    <property type="match status" value="1"/>
</dbReference>
<dbReference type="PRINTS" id="PR00036">
    <property type="entry name" value="HTHLACI"/>
</dbReference>
<keyword evidence="3" id="KW-0804">Transcription</keyword>
<keyword evidence="1" id="KW-0805">Transcription regulation</keyword>
<protein>
    <submittedName>
        <fullName evidence="5">LacI family transcriptional regulator</fullName>
    </submittedName>
</protein>
<dbReference type="EMBL" id="BLAD01000036">
    <property type="protein sequence ID" value="GER98401.1"/>
    <property type="molecule type" value="Genomic_DNA"/>
</dbReference>
<comment type="caution">
    <text evidence="5">The sequence shown here is derived from an EMBL/GenBank/DDBJ whole genome shotgun (WGS) entry which is preliminary data.</text>
</comment>
<dbReference type="SMART" id="SM00354">
    <property type="entry name" value="HTH_LACI"/>
    <property type="match status" value="1"/>
</dbReference>
<evidence type="ECO:0000259" key="4">
    <source>
        <dbReference type="PROSITE" id="PS50932"/>
    </source>
</evidence>
<dbReference type="CDD" id="cd01392">
    <property type="entry name" value="HTH_LacI"/>
    <property type="match status" value="1"/>
</dbReference>
<dbReference type="InterPro" id="IPR028082">
    <property type="entry name" value="Peripla_BP_I"/>
</dbReference>
<evidence type="ECO:0000256" key="2">
    <source>
        <dbReference type="ARBA" id="ARBA00023125"/>
    </source>
</evidence>
<evidence type="ECO:0000313" key="5">
    <source>
        <dbReference type="EMBL" id="GER98401.1"/>
    </source>
</evidence>
<organism evidence="5 6">
    <name type="scientific">Acrocarpospora corrugata</name>
    <dbReference type="NCBI Taxonomy" id="35763"/>
    <lineage>
        <taxon>Bacteria</taxon>
        <taxon>Bacillati</taxon>
        <taxon>Actinomycetota</taxon>
        <taxon>Actinomycetes</taxon>
        <taxon>Streptosporangiales</taxon>
        <taxon>Streptosporangiaceae</taxon>
        <taxon>Acrocarpospora</taxon>
    </lineage>
</organism>
<accession>A0A5M3VS15</accession>
<dbReference type="Gene3D" id="3.40.50.2300">
    <property type="match status" value="2"/>
</dbReference>
<dbReference type="CDD" id="cd06267">
    <property type="entry name" value="PBP1_LacI_sugar_binding-like"/>
    <property type="match status" value="1"/>
</dbReference>
<name>A0A5M3VS15_9ACTN</name>
<dbReference type="GO" id="GO:0003700">
    <property type="term" value="F:DNA-binding transcription factor activity"/>
    <property type="evidence" value="ECO:0007669"/>
    <property type="project" value="TreeGrafter"/>
</dbReference>
<dbReference type="AlphaFoldDB" id="A0A5M3VS15"/>
<dbReference type="OrthoDB" id="3226810at2"/>
<sequence length="330" mass="34219">MVTLEDVARQAGVSLATASRVLNGSTRQVGAAMRARVEKAAAELGYRTNVAAQTLARGAGNVIGLVVHDLVDPYFAAIADGAMRAADADGHVVMVGATHRDPEREIAYVATLNAQRAKAVLIAGSRVADPVLTGRLRAELDRYRAQGGRVASVGQDLLGVDTIAPGNHTGAGRLARELAALGHLRFAVLAGPAQLLTAADRRTGFCAALAELGLPDPQIVHGPFDRDGGHAAAASVLPEVTCVFAVNDVMAVGALAAFRERGVRVPDDVSVAGFDDIPTLRDLVPALSTVRLPLAEMGSRAVELALTTASEPRVVAVEGEVVLRESVCAR</sequence>
<dbReference type="InterPro" id="IPR010982">
    <property type="entry name" value="Lambda_DNA-bd_dom_sf"/>
</dbReference>
<dbReference type="PANTHER" id="PTHR30146">
    <property type="entry name" value="LACI-RELATED TRANSCRIPTIONAL REPRESSOR"/>
    <property type="match status" value="1"/>
</dbReference>
<feature type="domain" description="HTH lacI-type" evidence="4">
    <location>
        <begin position="2"/>
        <end position="57"/>
    </location>
</feature>
<keyword evidence="2" id="KW-0238">DNA-binding</keyword>
<evidence type="ECO:0000313" key="6">
    <source>
        <dbReference type="Proteomes" id="UP000334990"/>
    </source>
</evidence>
<dbReference type="GO" id="GO:0000976">
    <property type="term" value="F:transcription cis-regulatory region binding"/>
    <property type="evidence" value="ECO:0007669"/>
    <property type="project" value="TreeGrafter"/>
</dbReference>
<evidence type="ECO:0000256" key="3">
    <source>
        <dbReference type="ARBA" id="ARBA00023163"/>
    </source>
</evidence>
<reference evidence="5 6" key="1">
    <citation type="submission" date="2019-10" db="EMBL/GenBank/DDBJ databases">
        <title>Whole genome shotgun sequence of Acrocarpospora corrugata NBRC 13972.</title>
        <authorList>
            <person name="Ichikawa N."/>
            <person name="Kimura A."/>
            <person name="Kitahashi Y."/>
            <person name="Komaki H."/>
            <person name="Oguchi A."/>
        </authorList>
    </citation>
    <scope>NUCLEOTIDE SEQUENCE [LARGE SCALE GENOMIC DNA]</scope>
    <source>
        <strain evidence="5 6">NBRC 13972</strain>
    </source>
</reference>
<dbReference type="SUPFAM" id="SSF47413">
    <property type="entry name" value="lambda repressor-like DNA-binding domains"/>
    <property type="match status" value="1"/>
</dbReference>
<dbReference type="PANTHER" id="PTHR30146:SF153">
    <property type="entry name" value="LACTOSE OPERON REPRESSOR"/>
    <property type="match status" value="1"/>
</dbReference>
<dbReference type="RefSeq" id="WP_155334839.1">
    <property type="nucleotide sequence ID" value="NZ_BAAABN010000078.1"/>
</dbReference>
<dbReference type="Pfam" id="PF00356">
    <property type="entry name" value="LacI"/>
    <property type="match status" value="1"/>
</dbReference>
<dbReference type="InterPro" id="IPR000843">
    <property type="entry name" value="HTH_LacI"/>
</dbReference>
<dbReference type="SUPFAM" id="SSF53822">
    <property type="entry name" value="Periplasmic binding protein-like I"/>
    <property type="match status" value="1"/>
</dbReference>
<gene>
    <name evidence="5" type="primary">lacI_2</name>
    <name evidence="5" type="ORF">Acor_04630</name>
</gene>
<keyword evidence="6" id="KW-1185">Reference proteome</keyword>
<dbReference type="Pfam" id="PF13377">
    <property type="entry name" value="Peripla_BP_3"/>
    <property type="match status" value="1"/>
</dbReference>
<proteinExistence type="predicted"/>
<evidence type="ECO:0000256" key="1">
    <source>
        <dbReference type="ARBA" id="ARBA00023015"/>
    </source>
</evidence>
<dbReference type="InterPro" id="IPR046335">
    <property type="entry name" value="LacI/GalR-like_sensor"/>
</dbReference>
<dbReference type="PROSITE" id="PS50932">
    <property type="entry name" value="HTH_LACI_2"/>
    <property type="match status" value="1"/>
</dbReference>
<dbReference type="PROSITE" id="PS00356">
    <property type="entry name" value="HTH_LACI_1"/>
    <property type="match status" value="1"/>
</dbReference>
<dbReference type="Proteomes" id="UP000334990">
    <property type="component" value="Unassembled WGS sequence"/>
</dbReference>